<dbReference type="InterPro" id="IPR012337">
    <property type="entry name" value="RNaseH-like_sf"/>
</dbReference>
<gene>
    <name evidence="1" type="primary">LOC114334347</name>
</gene>
<dbReference type="AlphaFoldDB" id="A0A6P7G6N2"/>
<evidence type="ECO:0000313" key="1">
    <source>
        <dbReference type="RefSeq" id="XP_028140185.1"/>
    </source>
</evidence>
<dbReference type="InterPro" id="IPR036397">
    <property type="entry name" value="RNaseH_sf"/>
</dbReference>
<dbReference type="GO" id="GO:0003676">
    <property type="term" value="F:nucleic acid binding"/>
    <property type="evidence" value="ECO:0007669"/>
    <property type="project" value="InterPro"/>
</dbReference>
<name>A0A6P7G6N2_DIAVI</name>
<protein>
    <submittedName>
        <fullName evidence="1">Uncharacterized protein LOC114334347</fullName>
    </submittedName>
</protein>
<dbReference type="Gene3D" id="3.30.420.10">
    <property type="entry name" value="Ribonuclease H-like superfamily/Ribonuclease H"/>
    <property type="match status" value="1"/>
</dbReference>
<accession>A0A6P7G6N2</accession>
<dbReference type="RefSeq" id="XP_028140185.1">
    <property type="nucleotide sequence ID" value="XM_028284384.1"/>
</dbReference>
<reference evidence="1" key="1">
    <citation type="submission" date="2025-08" db="UniProtKB">
        <authorList>
            <consortium name="RefSeq"/>
        </authorList>
    </citation>
    <scope>IDENTIFICATION</scope>
    <source>
        <tissue evidence="1">Whole insect</tissue>
    </source>
</reference>
<proteinExistence type="predicted"/>
<dbReference type="CDD" id="cd09276">
    <property type="entry name" value="Rnase_HI_RT_non_LTR"/>
    <property type="match status" value="1"/>
</dbReference>
<dbReference type="SUPFAM" id="SSF53098">
    <property type="entry name" value="Ribonuclease H-like"/>
    <property type="match status" value="1"/>
</dbReference>
<sequence length="159" mass="17761">MDQLNLLLYTNAVSPPWTTHPLTIDLTLRKYPKSNTNFSIIKNLFAEIISYYPNHLHIFTDASKTPDGHAAAYYSDENSNSTQLPSTCSILTGETTAILNALTFLKSSNTMKCVIITDSLNALLKLKQIYTTNPIIQAVKNELKTLHSMGKNIAFIWVP</sequence>
<organism evidence="1">
    <name type="scientific">Diabrotica virgifera virgifera</name>
    <name type="common">western corn rootworm</name>
    <dbReference type="NCBI Taxonomy" id="50390"/>
    <lineage>
        <taxon>Eukaryota</taxon>
        <taxon>Metazoa</taxon>
        <taxon>Ecdysozoa</taxon>
        <taxon>Arthropoda</taxon>
        <taxon>Hexapoda</taxon>
        <taxon>Insecta</taxon>
        <taxon>Pterygota</taxon>
        <taxon>Neoptera</taxon>
        <taxon>Endopterygota</taxon>
        <taxon>Coleoptera</taxon>
        <taxon>Polyphaga</taxon>
        <taxon>Cucujiformia</taxon>
        <taxon>Chrysomeloidea</taxon>
        <taxon>Chrysomelidae</taxon>
        <taxon>Galerucinae</taxon>
        <taxon>Diabroticina</taxon>
        <taxon>Diabroticites</taxon>
        <taxon>Diabrotica</taxon>
    </lineage>
</organism>
<dbReference type="InParanoid" id="A0A6P7G6N2"/>